<accession>A0A1S2VKH8</accession>
<dbReference type="EMBL" id="MORL01000004">
    <property type="protein sequence ID" value="OIN59259.1"/>
    <property type="molecule type" value="Genomic_DNA"/>
</dbReference>
<evidence type="ECO:0000313" key="1">
    <source>
        <dbReference type="EMBL" id="OIN59259.1"/>
    </source>
</evidence>
<name>A0A1S2VKH8_9BACT</name>
<sequence length="202" mass="21880">MKQQNQWTLAVLVWAAGLLMGQGCRPAAPALTIITRHKTGVVSEGGPVRSVVYRERTGLVRVVDTSGRSALVSPLQVWGYRHAGGKTYRLYQGSFYEVLEQADVCVYTMQEFGEAAKDYYFFSRTPHGDILTLTRKNLLAAFHDEPCMLAFIARSRPSEWLAVQGAKGSGQRAGSEGPGAAGKGHLGIVTAMMGCTVAQTNL</sequence>
<dbReference type="AlphaFoldDB" id="A0A1S2VKH8"/>
<organism evidence="1 2">
    <name type="scientific">Arsenicibacter rosenii</name>
    <dbReference type="NCBI Taxonomy" id="1750698"/>
    <lineage>
        <taxon>Bacteria</taxon>
        <taxon>Pseudomonadati</taxon>
        <taxon>Bacteroidota</taxon>
        <taxon>Cytophagia</taxon>
        <taxon>Cytophagales</taxon>
        <taxon>Spirosomataceae</taxon>
        <taxon>Arsenicibacter</taxon>
    </lineage>
</organism>
<dbReference type="OrthoDB" id="946891at2"/>
<dbReference type="Proteomes" id="UP000181790">
    <property type="component" value="Unassembled WGS sequence"/>
</dbReference>
<evidence type="ECO:0000313" key="2">
    <source>
        <dbReference type="Proteomes" id="UP000181790"/>
    </source>
</evidence>
<protein>
    <submittedName>
        <fullName evidence="1">Uncharacterized protein</fullName>
    </submittedName>
</protein>
<keyword evidence="2" id="KW-1185">Reference proteome</keyword>
<dbReference type="PROSITE" id="PS51257">
    <property type="entry name" value="PROKAR_LIPOPROTEIN"/>
    <property type="match status" value="1"/>
</dbReference>
<comment type="caution">
    <text evidence="1">The sequence shown here is derived from an EMBL/GenBank/DDBJ whole genome shotgun (WGS) entry which is preliminary data.</text>
</comment>
<reference evidence="1 2" key="1">
    <citation type="submission" date="2016-10" db="EMBL/GenBank/DDBJ databases">
        <title>Arsenicibacter rosenii gen. nov., sp. nov., an efficient arsenic-methylating bacterium isolated from an arsenic-contaminated paddy soil.</title>
        <authorList>
            <person name="Huang K."/>
        </authorList>
    </citation>
    <scope>NUCLEOTIDE SEQUENCE [LARGE SCALE GENOMIC DNA]</scope>
    <source>
        <strain evidence="1 2">SM-1</strain>
    </source>
</reference>
<gene>
    <name evidence="1" type="ORF">BLX24_09725</name>
</gene>
<proteinExistence type="predicted"/>
<dbReference type="RefSeq" id="WP_071502943.1">
    <property type="nucleotide sequence ID" value="NZ_MORL01000004.1"/>
</dbReference>